<feature type="non-terminal residue" evidence="1">
    <location>
        <position position="49"/>
    </location>
</feature>
<organism evidence="1">
    <name type="scientific">marine metagenome</name>
    <dbReference type="NCBI Taxonomy" id="408172"/>
    <lineage>
        <taxon>unclassified sequences</taxon>
        <taxon>metagenomes</taxon>
        <taxon>ecological metagenomes</taxon>
    </lineage>
</organism>
<dbReference type="EMBL" id="UINC01070501">
    <property type="protein sequence ID" value="SVC04699.1"/>
    <property type="molecule type" value="Genomic_DNA"/>
</dbReference>
<reference evidence="1" key="1">
    <citation type="submission" date="2018-05" db="EMBL/GenBank/DDBJ databases">
        <authorList>
            <person name="Lanie J.A."/>
            <person name="Ng W.-L."/>
            <person name="Kazmierczak K.M."/>
            <person name="Andrzejewski T.M."/>
            <person name="Davidsen T.M."/>
            <person name="Wayne K.J."/>
            <person name="Tettelin H."/>
            <person name="Glass J.I."/>
            <person name="Rusch D."/>
            <person name="Podicherti R."/>
            <person name="Tsui H.-C.T."/>
            <person name="Winkler M.E."/>
        </authorList>
    </citation>
    <scope>NUCLEOTIDE SEQUENCE</scope>
</reference>
<dbReference type="Gene3D" id="3.30.70.1240">
    <property type="entry name" value="DOPA-like domains"/>
    <property type="match status" value="1"/>
</dbReference>
<evidence type="ECO:0000313" key="1">
    <source>
        <dbReference type="EMBL" id="SVC04699.1"/>
    </source>
</evidence>
<dbReference type="SUPFAM" id="SSF143410">
    <property type="entry name" value="DOPA-like"/>
    <property type="match status" value="1"/>
</dbReference>
<accession>A0A382IZ96</accession>
<dbReference type="InterPro" id="IPR014980">
    <property type="entry name" value="DOPA_dioxygen"/>
</dbReference>
<dbReference type="InterPro" id="IPR023389">
    <property type="entry name" value="DOPA-like_sf"/>
</dbReference>
<gene>
    <name evidence="1" type="ORF">METZ01_LOCUS257553</name>
</gene>
<proteinExistence type="predicted"/>
<dbReference type="Pfam" id="PF08883">
    <property type="entry name" value="DOPA_dioxygen"/>
    <property type="match status" value="1"/>
</dbReference>
<evidence type="ECO:0008006" key="2">
    <source>
        <dbReference type="Google" id="ProtNLM"/>
    </source>
</evidence>
<dbReference type="AlphaFoldDB" id="A0A382IZ96"/>
<name>A0A382IZ96_9ZZZZ</name>
<protein>
    <recommendedName>
        <fullName evidence="2">4,5-dioxygenase</fullName>
    </recommendedName>
</protein>
<sequence>MISHFHAHIYYEDTSRDLANNLRTSIKDNFVVEMGRWREHPVGPHPQPM</sequence>